<keyword evidence="1" id="KW-0472">Membrane</keyword>
<sequence>MTSHFKPTKKNILAFMGIFILVFSILFFLSEYFHDVIYGFSEKIHSLTILVEYLKTSIELTFIFIAVKNWKPIYRWISGKREFRGTGDEFTFPKDKVKAIIIPVSRTEQPEWIIRHLEPKYVAFLYTGERKNHVIELINLFSKKIHFAHTLKEIEQGKDMLSDPDNPNETKEIVKKFIEGFIAQGIKEENIFVDTTGGKVPMSIGAFQAAEEMGVSSIYIVGKGNNGNIKEPTLREQGYPIFLSRKNE</sequence>
<dbReference type="InterPro" id="IPR011335">
    <property type="entry name" value="Restrct_endonuc-II-like"/>
</dbReference>
<accession>A0A9W6GCE6</accession>
<keyword evidence="1" id="KW-1133">Transmembrane helix</keyword>
<keyword evidence="3" id="KW-1185">Reference proteome</keyword>
<dbReference type="SUPFAM" id="SSF52980">
    <property type="entry name" value="Restriction endonuclease-like"/>
    <property type="match status" value="1"/>
</dbReference>
<keyword evidence="1" id="KW-0812">Transmembrane</keyword>
<dbReference type="AlphaFoldDB" id="A0A9W6GCE6"/>
<evidence type="ECO:0000313" key="2">
    <source>
        <dbReference type="EMBL" id="GLI52599.1"/>
    </source>
</evidence>
<reference evidence="2" key="1">
    <citation type="submission" date="2022-12" db="EMBL/GenBank/DDBJ databases">
        <title>Reference genome sequencing for broad-spectrum identification of bacterial and archaeal isolates by mass spectrometry.</title>
        <authorList>
            <person name="Sekiguchi Y."/>
            <person name="Tourlousse D.M."/>
        </authorList>
    </citation>
    <scope>NUCLEOTIDE SEQUENCE</scope>
    <source>
        <strain evidence="2">TSL-P1</strain>
    </source>
</reference>
<dbReference type="Gene3D" id="3.40.50.10770">
    <property type="entry name" value="Hypothetical protein VC1899 like domain (Restriction endonuclease-like)"/>
    <property type="match status" value="1"/>
</dbReference>
<comment type="caution">
    <text evidence="2">The sequence shown here is derived from an EMBL/GenBank/DDBJ whole genome shotgun (WGS) entry which is preliminary data.</text>
</comment>
<dbReference type="EMBL" id="BSDX01000001">
    <property type="protein sequence ID" value="GLI52599.1"/>
    <property type="molecule type" value="Genomic_DNA"/>
</dbReference>
<feature type="transmembrane region" description="Helical" evidence="1">
    <location>
        <begin position="44"/>
        <end position="67"/>
    </location>
</feature>
<organism evidence="2 3">
    <name type="scientific">Thermodesulfovibrio yellowstonii</name>
    <dbReference type="NCBI Taxonomy" id="28262"/>
    <lineage>
        <taxon>Bacteria</taxon>
        <taxon>Pseudomonadati</taxon>
        <taxon>Nitrospirota</taxon>
        <taxon>Thermodesulfovibrionia</taxon>
        <taxon>Thermodesulfovibrionales</taxon>
        <taxon>Thermodesulfovibrionaceae</taxon>
        <taxon>Thermodesulfovibrio</taxon>
    </lineage>
</organism>
<feature type="transmembrane region" description="Helical" evidence="1">
    <location>
        <begin position="12"/>
        <end position="32"/>
    </location>
</feature>
<evidence type="ECO:0000256" key="1">
    <source>
        <dbReference type="SAM" id="Phobius"/>
    </source>
</evidence>
<name>A0A9W6GCE6_9BACT</name>
<protein>
    <submittedName>
        <fullName evidence="2">Uncharacterized protein</fullName>
    </submittedName>
</protein>
<dbReference type="Proteomes" id="UP001144297">
    <property type="component" value="Unassembled WGS sequence"/>
</dbReference>
<gene>
    <name evidence="2" type="ORF">TISLANDTSLP1_02920</name>
</gene>
<evidence type="ECO:0000313" key="3">
    <source>
        <dbReference type="Proteomes" id="UP001144297"/>
    </source>
</evidence>
<proteinExistence type="predicted"/>